<keyword evidence="3" id="KW-1185">Reference proteome</keyword>
<gene>
    <name evidence="2" type="ORF">CTEN210_03755</name>
</gene>
<feature type="transmembrane region" description="Helical" evidence="1">
    <location>
        <begin position="142"/>
        <end position="161"/>
    </location>
</feature>
<sequence>MLDLFPSVPMKNHYKSISAANWFVHFFTQVYGLGAILRLLDNGNSGKKKSDNSGREKSIKNQRISFAVVFGLQLLMGNFLILSHTLIGENVKSFAIGEQRLYNIAMYLLKLSTFICGFVLCAPIWGWITIVPVSLATMNQKLLMDNLSGIMLSTFGMFTMIASPNDAFPVLFKAIYLFFTTHIHYCKEMFVKNGNDVT</sequence>
<accession>A0AAD3CMA2</accession>
<proteinExistence type="predicted"/>
<feature type="transmembrane region" description="Helical" evidence="1">
    <location>
        <begin position="20"/>
        <end position="40"/>
    </location>
</feature>
<evidence type="ECO:0000313" key="2">
    <source>
        <dbReference type="EMBL" id="GFH47280.1"/>
    </source>
</evidence>
<comment type="caution">
    <text evidence="2">The sequence shown here is derived from an EMBL/GenBank/DDBJ whole genome shotgun (WGS) entry which is preliminary data.</text>
</comment>
<evidence type="ECO:0000313" key="3">
    <source>
        <dbReference type="Proteomes" id="UP001054902"/>
    </source>
</evidence>
<dbReference type="AlphaFoldDB" id="A0AAD3CMA2"/>
<keyword evidence="1" id="KW-0812">Transmembrane</keyword>
<organism evidence="2 3">
    <name type="scientific">Chaetoceros tenuissimus</name>
    <dbReference type="NCBI Taxonomy" id="426638"/>
    <lineage>
        <taxon>Eukaryota</taxon>
        <taxon>Sar</taxon>
        <taxon>Stramenopiles</taxon>
        <taxon>Ochrophyta</taxon>
        <taxon>Bacillariophyta</taxon>
        <taxon>Coscinodiscophyceae</taxon>
        <taxon>Chaetocerotophycidae</taxon>
        <taxon>Chaetocerotales</taxon>
        <taxon>Chaetocerotaceae</taxon>
        <taxon>Chaetoceros</taxon>
    </lineage>
</organism>
<keyword evidence="1" id="KW-1133">Transmembrane helix</keyword>
<evidence type="ECO:0008006" key="4">
    <source>
        <dbReference type="Google" id="ProtNLM"/>
    </source>
</evidence>
<feature type="transmembrane region" description="Helical" evidence="1">
    <location>
        <begin position="167"/>
        <end position="185"/>
    </location>
</feature>
<feature type="transmembrane region" description="Helical" evidence="1">
    <location>
        <begin position="107"/>
        <end position="130"/>
    </location>
</feature>
<dbReference type="Proteomes" id="UP001054902">
    <property type="component" value="Unassembled WGS sequence"/>
</dbReference>
<keyword evidence="1" id="KW-0472">Membrane</keyword>
<dbReference type="EMBL" id="BLLK01000022">
    <property type="protein sequence ID" value="GFH47280.1"/>
    <property type="molecule type" value="Genomic_DNA"/>
</dbReference>
<name>A0AAD3CMA2_9STRA</name>
<protein>
    <recommendedName>
        <fullName evidence="4">Transmembrane protein</fullName>
    </recommendedName>
</protein>
<feature type="transmembrane region" description="Helical" evidence="1">
    <location>
        <begin position="64"/>
        <end position="87"/>
    </location>
</feature>
<reference evidence="2 3" key="1">
    <citation type="journal article" date="2021" name="Sci. Rep.">
        <title>The genome of the diatom Chaetoceros tenuissimus carries an ancient integrated fragment of an extant virus.</title>
        <authorList>
            <person name="Hongo Y."/>
            <person name="Kimura K."/>
            <person name="Takaki Y."/>
            <person name="Yoshida Y."/>
            <person name="Baba S."/>
            <person name="Kobayashi G."/>
            <person name="Nagasaki K."/>
            <person name="Hano T."/>
            <person name="Tomaru Y."/>
        </authorList>
    </citation>
    <scope>NUCLEOTIDE SEQUENCE [LARGE SCALE GENOMIC DNA]</scope>
    <source>
        <strain evidence="2 3">NIES-3715</strain>
    </source>
</reference>
<evidence type="ECO:0000256" key="1">
    <source>
        <dbReference type="SAM" id="Phobius"/>
    </source>
</evidence>